<proteinExistence type="predicted"/>
<gene>
    <name evidence="2" type="ORF">RS130_06530</name>
</gene>
<accession>A0ABU3SUE1</accession>
<dbReference type="EMBL" id="JAWDIO010000002">
    <property type="protein sequence ID" value="MDU0353631.1"/>
    <property type="molecule type" value="Genomic_DNA"/>
</dbReference>
<evidence type="ECO:0000256" key="1">
    <source>
        <dbReference type="SAM" id="SignalP"/>
    </source>
</evidence>
<evidence type="ECO:0000313" key="2">
    <source>
        <dbReference type="EMBL" id="MDU0353631.1"/>
    </source>
</evidence>
<feature type="signal peptide" evidence="1">
    <location>
        <begin position="1"/>
        <end position="23"/>
    </location>
</feature>
<sequence length="136" mass="15929">MFFKRQLIGMFLLFYGVSLSSNAQQELIGESSLLVQPNKCVALNQGRDCFAKIMVSWRQSTENDYCLFVKVVERPPLLIKCWDSVNQAQWEYEFQSAMDGHFILMEKSSDKVLASATIQVSWLYKANTRKRRWRLF</sequence>
<keyword evidence="1" id="KW-0732">Signal</keyword>
<organism evidence="2 3">
    <name type="scientific">Paraglaciecola aquimarina</name>
    <dbReference type="NCBI Taxonomy" id="1235557"/>
    <lineage>
        <taxon>Bacteria</taxon>
        <taxon>Pseudomonadati</taxon>
        <taxon>Pseudomonadota</taxon>
        <taxon>Gammaproteobacteria</taxon>
        <taxon>Alteromonadales</taxon>
        <taxon>Alteromonadaceae</taxon>
        <taxon>Paraglaciecola</taxon>
    </lineage>
</organism>
<dbReference type="Pfam" id="PF11456">
    <property type="entry name" value="DUF3019"/>
    <property type="match status" value="1"/>
</dbReference>
<evidence type="ECO:0000313" key="3">
    <source>
        <dbReference type="Proteomes" id="UP001247805"/>
    </source>
</evidence>
<comment type="caution">
    <text evidence="2">The sequence shown here is derived from an EMBL/GenBank/DDBJ whole genome shotgun (WGS) entry which is preliminary data.</text>
</comment>
<feature type="chain" id="PRO_5046825793" evidence="1">
    <location>
        <begin position="24"/>
        <end position="136"/>
    </location>
</feature>
<dbReference type="RefSeq" id="WP_316025286.1">
    <property type="nucleotide sequence ID" value="NZ_JAWDIO010000002.1"/>
</dbReference>
<name>A0ABU3SUE1_9ALTE</name>
<dbReference type="InterPro" id="IPR021559">
    <property type="entry name" value="DUF3019"/>
</dbReference>
<dbReference type="Proteomes" id="UP001247805">
    <property type="component" value="Unassembled WGS sequence"/>
</dbReference>
<keyword evidence="3" id="KW-1185">Reference proteome</keyword>
<protein>
    <submittedName>
        <fullName evidence="2">DUF3019 domain-containing protein</fullName>
    </submittedName>
</protein>
<reference evidence="2 3" key="1">
    <citation type="submission" date="2023-10" db="EMBL/GenBank/DDBJ databases">
        <title>Glaciecola aquimarina strain GGW-M5 nov., isolated from a coastal seawater.</title>
        <authorList>
            <person name="Bayburt H."/>
            <person name="Kim J.M."/>
            <person name="Choi B.J."/>
            <person name="Jeon C.O."/>
        </authorList>
    </citation>
    <scope>NUCLEOTIDE SEQUENCE [LARGE SCALE GENOMIC DNA]</scope>
    <source>
        <strain evidence="2 3">KCTC 32108</strain>
    </source>
</reference>